<evidence type="ECO:0000313" key="2">
    <source>
        <dbReference type="EMBL" id="CCX14971.1"/>
    </source>
</evidence>
<proteinExistence type="predicted"/>
<keyword evidence="3" id="KW-1185">Reference proteome</keyword>
<organism evidence="1 3">
    <name type="scientific">Pyronema omphalodes (strain CBS 100304)</name>
    <name type="common">Pyronema confluens</name>
    <dbReference type="NCBI Taxonomy" id="1076935"/>
    <lineage>
        <taxon>Eukaryota</taxon>
        <taxon>Fungi</taxon>
        <taxon>Dikarya</taxon>
        <taxon>Ascomycota</taxon>
        <taxon>Pezizomycotina</taxon>
        <taxon>Pezizomycetes</taxon>
        <taxon>Pezizales</taxon>
        <taxon>Pyronemataceae</taxon>
        <taxon>Pyronema</taxon>
    </lineage>
</organism>
<name>U4KZ92_PYROM</name>
<evidence type="ECO:0000313" key="1">
    <source>
        <dbReference type="EMBL" id="CCX04979.1"/>
    </source>
</evidence>
<accession>U4KZ92</accession>
<dbReference type="AlphaFoldDB" id="U4KZ92"/>
<dbReference type="Proteomes" id="UP000018144">
    <property type="component" value="Unassembled WGS sequence"/>
</dbReference>
<protein>
    <submittedName>
        <fullName evidence="1">Uncharacterized protein</fullName>
    </submittedName>
</protein>
<dbReference type="EMBL" id="HF935222">
    <property type="protein sequence ID" value="CCX04979.1"/>
    <property type="molecule type" value="Genomic_DNA"/>
</dbReference>
<reference evidence="1 3" key="1">
    <citation type="journal article" date="2013" name="PLoS Genet.">
        <title>The genome and development-dependent transcriptomes of Pyronema confluens: a window into fungal evolution.</title>
        <authorList>
            <person name="Traeger S."/>
            <person name="Altegoer F."/>
            <person name="Freitag M."/>
            <person name="Gabaldon T."/>
            <person name="Kempken F."/>
            <person name="Kumar A."/>
            <person name="Marcet-Houben M."/>
            <person name="Poggeler S."/>
            <person name="Stajich J.E."/>
            <person name="Nowrousian M."/>
        </authorList>
    </citation>
    <scope>NUCLEOTIDE SEQUENCE [LARGE SCALE GENOMIC DNA]</scope>
    <source>
        <strain evidence="3">CBS 100304</strain>
        <strain evidence="1">CBS100304</strain>
        <tissue evidence="1">Vegetative mycelium</tissue>
    </source>
</reference>
<dbReference type="EMBL" id="HF936105">
    <property type="protein sequence ID" value="CCX14971.1"/>
    <property type="molecule type" value="Genomic_DNA"/>
</dbReference>
<evidence type="ECO:0000313" key="3">
    <source>
        <dbReference type="Proteomes" id="UP000018144"/>
    </source>
</evidence>
<gene>
    <name evidence="2" type="ORF">PCON_01197</name>
    <name evidence="1" type="ORF">PCON_04142</name>
</gene>
<sequence>MHLEFNRARAEYQSTPCATKPFLWL</sequence>